<dbReference type="AlphaFoldDB" id="A0A484ZHL4"/>
<dbReference type="RefSeq" id="WP_211231050.1">
    <property type="nucleotide sequence ID" value="NZ_BRLG01000042.1"/>
</dbReference>
<evidence type="ECO:0000256" key="1">
    <source>
        <dbReference type="SAM" id="Phobius"/>
    </source>
</evidence>
<organism evidence="2 3">
    <name type="scientific">Budvicia aquatica</name>
    <dbReference type="NCBI Taxonomy" id="82979"/>
    <lineage>
        <taxon>Bacteria</taxon>
        <taxon>Pseudomonadati</taxon>
        <taxon>Pseudomonadota</taxon>
        <taxon>Gammaproteobacteria</taxon>
        <taxon>Enterobacterales</taxon>
        <taxon>Budviciaceae</taxon>
        <taxon>Budvicia</taxon>
    </lineage>
</organism>
<dbReference type="Pfam" id="PF04964">
    <property type="entry name" value="Flp_Fap"/>
    <property type="match status" value="1"/>
</dbReference>
<reference evidence="2 3" key="1">
    <citation type="submission" date="2019-03" db="EMBL/GenBank/DDBJ databases">
        <authorList>
            <consortium name="Pathogen Informatics"/>
        </authorList>
    </citation>
    <scope>NUCLEOTIDE SEQUENCE [LARGE SCALE GENOMIC DNA]</scope>
    <source>
        <strain evidence="2 3">NCTC12282</strain>
    </source>
</reference>
<name>A0A484ZHL4_9GAMM</name>
<dbReference type="EMBL" id="CAADJA010000002">
    <property type="protein sequence ID" value="VFS45319.1"/>
    <property type="molecule type" value="Genomic_DNA"/>
</dbReference>
<evidence type="ECO:0000313" key="3">
    <source>
        <dbReference type="Proteomes" id="UP000373449"/>
    </source>
</evidence>
<evidence type="ECO:0000313" key="2">
    <source>
        <dbReference type="EMBL" id="VFS45319.1"/>
    </source>
</evidence>
<keyword evidence="1" id="KW-1133">Transmembrane helix</keyword>
<protein>
    <submittedName>
        <fullName evidence="2">Flp pilus assembly protein, pilin Flp</fullName>
    </submittedName>
</protein>
<sequence>MFNMMTKGYIAASLRIESFLKDQRGITAIEYALIGVAVASLLAVVLGNGSGSGFLFELKKAFEKIAASINAVVAGS</sequence>
<dbReference type="Proteomes" id="UP000373449">
    <property type="component" value="Unassembled WGS sequence"/>
</dbReference>
<feature type="transmembrane region" description="Helical" evidence="1">
    <location>
        <begin position="28"/>
        <end position="47"/>
    </location>
</feature>
<gene>
    <name evidence="2" type="ORF">NCTC12282_00191</name>
</gene>
<dbReference type="InterPro" id="IPR007047">
    <property type="entry name" value="Flp_Fap"/>
</dbReference>
<accession>A0A484ZHL4</accession>
<keyword evidence="1" id="KW-0812">Transmembrane</keyword>
<proteinExistence type="predicted"/>
<keyword evidence="1" id="KW-0472">Membrane</keyword>